<accession>A0A386B011</accession>
<evidence type="ECO:0000256" key="4">
    <source>
        <dbReference type="ARBA" id="ARBA00022692"/>
    </source>
</evidence>
<dbReference type="GO" id="GO:0009539">
    <property type="term" value="C:photosystem II reaction center"/>
    <property type="evidence" value="ECO:0007669"/>
    <property type="project" value="InterPro"/>
</dbReference>
<evidence type="ECO:0000256" key="6">
    <source>
        <dbReference type="ARBA" id="ARBA00023078"/>
    </source>
</evidence>
<comment type="subcellular location">
    <subcellularLocation>
        <location evidence="1">Membrane</location>
        <topology evidence="1">Single-pass membrane protein</topology>
    </subcellularLocation>
</comment>
<dbReference type="RefSeq" id="YP_009519043.1">
    <property type="nucleotide sequence ID" value="NC_039522.1"/>
</dbReference>
<dbReference type="AlphaFoldDB" id="A0A386B011"/>
<dbReference type="PANTHER" id="PTHR35325:SF1">
    <property type="entry name" value="PHOTOSYSTEM II REACTION CENTER PROTEIN K"/>
    <property type="match status" value="1"/>
</dbReference>
<sequence length="48" mass="5473">MLGLILLMFLATLPETYKFFGPLVDVLPVFPIVIFLLAFLWQAAVSFR</sequence>
<evidence type="ECO:0000313" key="10">
    <source>
        <dbReference type="EMBL" id="AYC65038.1"/>
    </source>
</evidence>
<evidence type="ECO:0000256" key="9">
    <source>
        <dbReference type="SAM" id="Phobius"/>
    </source>
</evidence>
<dbReference type="InterPro" id="IPR003687">
    <property type="entry name" value="PSII_PsbK"/>
</dbReference>
<keyword evidence="10" id="KW-0150">Chloroplast</keyword>
<keyword evidence="4 9" id="KW-0812">Transmembrane</keyword>
<dbReference type="GO" id="GO:0015979">
    <property type="term" value="P:photosynthesis"/>
    <property type="evidence" value="ECO:0007669"/>
    <property type="project" value="UniProtKB-KW"/>
</dbReference>
<organism evidence="10">
    <name type="scientific">Callipsygma wilsonis</name>
    <dbReference type="NCBI Taxonomy" id="2320807"/>
    <lineage>
        <taxon>Eukaryota</taxon>
        <taxon>Viridiplantae</taxon>
        <taxon>Chlorophyta</taxon>
        <taxon>core chlorophytes</taxon>
        <taxon>Ulvophyceae</taxon>
        <taxon>TCBD clade</taxon>
        <taxon>Bryopsidales</taxon>
        <taxon>Halimedineae</taxon>
        <taxon>Halimedaceae</taxon>
        <taxon>Rhipiliopsideae</taxon>
        <taxon>Callipsygma</taxon>
    </lineage>
</organism>
<keyword evidence="3" id="KW-0602">Photosynthesis</keyword>
<reference evidence="10" key="2">
    <citation type="journal article" date="2019" name="Mol. Phylogenet. Evol.">
        <title>Reassessment of the classification of bryopsidales (chlorophyta) based on chloroplast phylogenomic analyses.</title>
        <authorList>
            <person name="Cremen M.C."/>
            <person name="Leliaert F."/>
            <person name="West J."/>
            <person name="Lam D.W."/>
            <person name="Shimada S."/>
            <person name="Lopez-Bautista J.M."/>
            <person name="Verbruggen H."/>
        </authorList>
    </citation>
    <scope>NUCLEOTIDE SEQUENCE</scope>
</reference>
<geneLocation type="chloroplast" evidence="10"/>
<dbReference type="InterPro" id="IPR037270">
    <property type="entry name" value="PSII_PsbK_sf"/>
</dbReference>
<keyword evidence="7 9" id="KW-0472">Membrane</keyword>
<keyword evidence="5 9" id="KW-1133">Transmembrane helix</keyword>
<keyword evidence="2" id="KW-0674">Reaction center</keyword>
<evidence type="ECO:0000256" key="5">
    <source>
        <dbReference type="ARBA" id="ARBA00022989"/>
    </source>
</evidence>
<evidence type="ECO:0000256" key="8">
    <source>
        <dbReference type="ARBA" id="ARBA00023276"/>
    </source>
</evidence>
<feature type="transmembrane region" description="Helical" evidence="9">
    <location>
        <begin position="28"/>
        <end position="47"/>
    </location>
</feature>
<dbReference type="EMBL" id="MH591105">
    <property type="protein sequence ID" value="AYC65038.1"/>
    <property type="molecule type" value="Genomic_DNA"/>
</dbReference>
<name>A0A386B011_9CHLO</name>
<evidence type="ECO:0000256" key="2">
    <source>
        <dbReference type="ARBA" id="ARBA00022469"/>
    </source>
</evidence>
<evidence type="ECO:0000256" key="1">
    <source>
        <dbReference type="ARBA" id="ARBA00004167"/>
    </source>
</evidence>
<evidence type="ECO:0000256" key="7">
    <source>
        <dbReference type="ARBA" id="ARBA00023136"/>
    </source>
</evidence>
<dbReference type="PANTHER" id="PTHR35325">
    <property type="match status" value="1"/>
</dbReference>
<evidence type="ECO:0000256" key="3">
    <source>
        <dbReference type="ARBA" id="ARBA00022531"/>
    </source>
</evidence>
<keyword evidence="6" id="KW-0793">Thylakoid</keyword>
<keyword evidence="10" id="KW-0934">Plastid</keyword>
<protein>
    <submittedName>
        <fullName evidence="10">Photosystem II protein K</fullName>
    </submittedName>
</protein>
<dbReference type="GeneID" id="38278890"/>
<dbReference type="SUPFAM" id="SSF161037">
    <property type="entry name" value="Photosystem II reaction center protein K, PsbK"/>
    <property type="match status" value="1"/>
</dbReference>
<keyword evidence="8" id="KW-0604">Photosystem II</keyword>
<proteinExistence type="predicted"/>
<dbReference type="GO" id="GO:0005737">
    <property type="term" value="C:cytoplasm"/>
    <property type="evidence" value="ECO:0007669"/>
    <property type="project" value="UniProtKB-ARBA"/>
</dbReference>
<gene>
    <name evidence="10" type="primary">psbK</name>
</gene>
<dbReference type="Pfam" id="PF02533">
    <property type="entry name" value="PsbK"/>
    <property type="match status" value="1"/>
</dbReference>
<reference evidence="10" key="1">
    <citation type="submission" date="2018-07" db="EMBL/GenBank/DDBJ databases">
        <authorList>
            <person name="Quirk P.G."/>
            <person name="Krulwich T.A."/>
        </authorList>
    </citation>
    <scope>NUCLEOTIDE SEQUENCE</scope>
</reference>